<gene>
    <name evidence="3" type="ORF">NDN08_006090</name>
</gene>
<evidence type="ECO:0000256" key="2">
    <source>
        <dbReference type="SAM" id="MobiDB-lite"/>
    </source>
</evidence>
<evidence type="ECO:0000256" key="1">
    <source>
        <dbReference type="SAM" id="Coils"/>
    </source>
</evidence>
<protein>
    <recommendedName>
        <fullName evidence="5">BZIP domain-containing protein</fullName>
    </recommendedName>
</protein>
<keyword evidence="1" id="KW-0175">Coiled coil</keyword>
<feature type="coiled-coil region" evidence="1">
    <location>
        <begin position="80"/>
        <end position="107"/>
    </location>
</feature>
<accession>A0AAV8UJS5</accession>
<name>A0AAV8UJS5_9RHOD</name>
<dbReference type="EMBL" id="JAMWBK010000008">
    <property type="protein sequence ID" value="KAJ8902770.1"/>
    <property type="molecule type" value="Genomic_DNA"/>
</dbReference>
<sequence length="109" mass="12671">MVKQKNNNSIGDRAKIFKDQPAMSRAEEECRREATLYAEELDREETRKLGSLQGISKLDANKLKNRKSAKVSRALKTRYLELLRARAQEMTDRIASLRNELGSDRNKYR</sequence>
<feature type="compositionally biased region" description="Polar residues" evidence="2">
    <location>
        <begin position="1"/>
        <end position="10"/>
    </location>
</feature>
<evidence type="ECO:0000313" key="3">
    <source>
        <dbReference type="EMBL" id="KAJ8902770.1"/>
    </source>
</evidence>
<dbReference type="Proteomes" id="UP001157974">
    <property type="component" value="Unassembled WGS sequence"/>
</dbReference>
<dbReference type="AlphaFoldDB" id="A0AAV8UJS5"/>
<proteinExistence type="predicted"/>
<organism evidence="3 4">
    <name type="scientific">Rhodosorus marinus</name>
    <dbReference type="NCBI Taxonomy" id="101924"/>
    <lineage>
        <taxon>Eukaryota</taxon>
        <taxon>Rhodophyta</taxon>
        <taxon>Stylonematophyceae</taxon>
        <taxon>Stylonematales</taxon>
        <taxon>Stylonemataceae</taxon>
        <taxon>Rhodosorus</taxon>
    </lineage>
</organism>
<evidence type="ECO:0000313" key="4">
    <source>
        <dbReference type="Proteomes" id="UP001157974"/>
    </source>
</evidence>
<evidence type="ECO:0008006" key="5">
    <source>
        <dbReference type="Google" id="ProtNLM"/>
    </source>
</evidence>
<feature type="region of interest" description="Disordered" evidence="2">
    <location>
        <begin position="1"/>
        <end position="25"/>
    </location>
</feature>
<comment type="caution">
    <text evidence="3">The sequence shown here is derived from an EMBL/GenBank/DDBJ whole genome shotgun (WGS) entry which is preliminary data.</text>
</comment>
<reference evidence="3 4" key="1">
    <citation type="journal article" date="2023" name="Nat. Commun.">
        <title>Origin of minicircular mitochondrial genomes in red algae.</title>
        <authorList>
            <person name="Lee Y."/>
            <person name="Cho C.H."/>
            <person name="Lee Y.M."/>
            <person name="Park S.I."/>
            <person name="Yang J.H."/>
            <person name="West J.A."/>
            <person name="Bhattacharya D."/>
            <person name="Yoon H.S."/>
        </authorList>
    </citation>
    <scope>NUCLEOTIDE SEQUENCE [LARGE SCALE GENOMIC DNA]</scope>
    <source>
        <strain evidence="3 4">CCMP1338</strain>
        <tissue evidence="3">Whole cell</tissue>
    </source>
</reference>
<keyword evidence="4" id="KW-1185">Reference proteome</keyword>